<protein>
    <recommendedName>
        <fullName evidence="1">ATP-dependent DNA helicase</fullName>
        <ecNumber evidence="1">5.6.2.3</ecNumber>
    </recommendedName>
</protein>
<evidence type="ECO:0000256" key="1">
    <source>
        <dbReference type="RuleBase" id="RU363044"/>
    </source>
</evidence>
<keyword evidence="1" id="KW-0227">DNA damage</keyword>
<gene>
    <name evidence="3" type="ORF">GGX14DRAFT_311660</name>
</gene>
<dbReference type="GO" id="GO:0006310">
    <property type="term" value="P:DNA recombination"/>
    <property type="evidence" value="ECO:0007669"/>
    <property type="project" value="UniProtKB-KW"/>
</dbReference>
<dbReference type="PANTHER" id="PTHR47642:SF5">
    <property type="entry name" value="ATP-DEPENDENT DNA HELICASE"/>
    <property type="match status" value="1"/>
</dbReference>
<dbReference type="AlphaFoldDB" id="A0AAD6V910"/>
<keyword evidence="1" id="KW-0234">DNA repair</keyword>
<keyword evidence="1" id="KW-0233">DNA recombination</keyword>
<dbReference type="GO" id="GO:0006281">
    <property type="term" value="P:DNA repair"/>
    <property type="evidence" value="ECO:0007669"/>
    <property type="project" value="UniProtKB-KW"/>
</dbReference>
<comment type="similarity">
    <text evidence="1">Belongs to the helicase family.</text>
</comment>
<dbReference type="PANTHER" id="PTHR47642">
    <property type="entry name" value="ATP-DEPENDENT DNA HELICASE"/>
    <property type="match status" value="1"/>
</dbReference>
<sequence>IEEHILKWTLNKEQADAFRIIAAHSLNTRPEQLRMLLSGPGGTGKSRVIHALQDFFDIRGQHRRLRLTAYTGVAARNIKGMTLHASLFLNQRSKTSSETRTRSDLIAMWEGVDYLFIDEVSMVGCSLLLKIHQALT</sequence>
<dbReference type="GO" id="GO:0016787">
    <property type="term" value="F:hydrolase activity"/>
    <property type="evidence" value="ECO:0007669"/>
    <property type="project" value="UniProtKB-KW"/>
</dbReference>
<name>A0AAD6V910_9AGAR</name>
<evidence type="ECO:0000259" key="2">
    <source>
        <dbReference type="Pfam" id="PF05970"/>
    </source>
</evidence>
<evidence type="ECO:0000313" key="4">
    <source>
        <dbReference type="Proteomes" id="UP001219525"/>
    </source>
</evidence>
<accession>A0AAD6V910</accession>
<comment type="cofactor">
    <cofactor evidence="1">
        <name>Mg(2+)</name>
        <dbReference type="ChEBI" id="CHEBI:18420"/>
    </cofactor>
</comment>
<feature type="non-terminal residue" evidence="3">
    <location>
        <position position="1"/>
    </location>
</feature>
<organism evidence="3 4">
    <name type="scientific">Mycena pura</name>
    <dbReference type="NCBI Taxonomy" id="153505"/>
    <lineage>
        <taxon>Eukaryota</taxon>
        <taxon>Fungi</taxon>
        <taxon>Dikarya</taxon>
        <taxon>Basidiomycota</taxon>
        <taxon>Agaricomycotina</taxon>
        <taxon>Agaricomycetes</taxon>
        <taxon>Agaricomycetidae</taxon>
        <taxon>Agaricales</taxon>
        <taxon>Marasmiineae</taxon>
        <taxon>Mycenaceae</taxon>
        <taxon>Mycena</taxon>
    </lineage>
</organism>
<proteinExistence type="inferred from homology"/>
<dbReference type="InterPro" id="IPR027417">
    <property type="entry name" value="P-loop_NTPase"/>
</dbReference>
<dbReference type="EC" id="5.6.2.3" evidence="1"/>
<evidence type="ECO:0000313" key="3">
    <source>
        <dbReference type="EMBL" id="KAJ7200366.1"/>
    </source>
</evidence>
<feature type="non-terminal residue" evidence="3">
    <location>
        <position position="136"/>
    </location>
</feature>
<keyword evidence="1 3" id="KW-0378">Hydrolase</keyword>
<reference evidence="3" key="1">
    <citation type="submission" date="2023-03" db="EMBL/GenBank/DDBJ databases">
        <title>Massive genome expansion in bonnet fungi (Mycena s.s.) driven by repeated elements and novel gene families across ecological guilds.</title>
        <authorList>
            <consortium name="Lawrence Berkeley National Laboratory"/>
            <person name="Harder C.B."/>
            <person name="Miyauchi S."/>
            <person name="Viragh M."/>
            <person name="Kuo A."/>
            <person name="Thoen E."/>
            <person name="Andreopoulos B."/>
            <person name="Lu D."/>
            <person name="Skrede I."/>
            <person name="Drula E."/>
            <person name="Henrissat B."/>
            <person name="Morin E."/>
            <person name="Kohler A."/>
            <person name="Barry K."/>
            <person name="LaButti K."/>
            <person name="Morin E."/>
            <person name="Salamov A."/>
            <person name="Lipzen A."/>
            <person name="Mereny Z."/>
            <person name="Hegedus B."/>
            <person name="Baldrian P."/>
            <person name="Stursova M."/>
            <person name="Weitz H."/>
            <person name="Taylor A."/>
            <person name="Grigoriev I.V."/>
            <person name="Nagy L.G."/>
            <person name="Martin F."/>
            <person name="Kauserud H."/>
        </authorList>
    </citation>
    <scope>NUCLEOTIDE SEQUENCE</scope>
    <source>
        <strain evidence="3">9144</strain>
    </source>
</reference>
<dbReference type="GO" id="GO:0043139">
    <property type="term" value="F:5'-3' DNA helicase activity"/>
    <property type="evidence" value="ECO:0007669"/>
    <property type="project" value="UniProtKB-EC"/>
</dbReference>
<dbReference type="Gene3D" id="3.40.50.300">
    <property type="entry name" value="P-loop containing nucleotide triphosphate hydrolases"/>
    <property type="match status" value="1"/>
</dbReference>
<feature type="domain" description="DNA helicase Pif1-like DEAD-box helicase" evidence="2">
    <location>
        <begin position="10"/>
        <end position="130"/>
    </location>
</feature>
<dbReference type="GO" id="GO:0000723">
    <property type="term" value="P:telomere maintenance"/>
    <property type="evidence" value="ECO:0007669"/>
    <property type="project" value="InterPro"/>
</dbReference>
<dbReference type="Pfam" id="PF05970">
    <property type="entry name" value="PIF1"/>
    <property type="match status" value="1"/>
</dbReference>
<keyword evidence="1" id="KW-0547">Nucleotide-binding</keyword>
<dbReference type="InterPro" id="IPR010285">
    <property type="entry name" value="DNA_helicase_pif1-like_DEAD"/>
</dbReference>
<dbReference type="GO" id="GO:0005524">
    <property type="term" value="F:ATP binding"/>
    <property type="evidence" value="ECO:0007669"/>
    <property type="project" value="UniProtKB-KW"/>
</dbReference>
<dbReference type="Proteomes" id="UP001219525">
    <property type="component" value="Unassembled WGS sequence"/>
</dbReference>
<comment type="catalytic activity">
    <reaction evidence="1">
        <text>ATP + H2O = ADP + phosphate + H(+)</text>
        <dbReference type="Rhea" id="RHEA:13065"/>
        <dbReference type="ChEBI" id="CHEBI:15377"/>
        <dbReference type="ChEBI" id="CHEBI:15378"/>
        <dbReference type="ChEBI" id="CHEBI:30616"/>
        <dbReference type="ChEBI" id="CHEBI:43474"/>
        <dbReference type="ChEBI" id="CHEBI:456216"/>
        <dbReference type="EC" id="5.6.2.3"/>
    </reaction>
</comment>
<keyword evidence="4" id="KW-1185">Reference proteome</keyword>
<keyword evidence="1" id="KW-0347">Helicase</keyword>
<dbReference type="InterPro" id="IPR051055">
    <property type="entry name" value="PIF1_helicase"/>
</dbReference>
<comment type="caution">
    <text evidence="3">The sequence shown here is derived from an EMBL/GenBank/DDBJ whole genome shotgun (WGS) entry which is preliminary data.</text>
</comment>
<dbReference type="SUPFAM" id="SSF52540">
    <property type="entry name" value="P-loop containing nucleoside triphosphate hydrolases"/>
    <property type="match status" value="1"/>
</dbReference>
<keyword evidence="1" id="KW-0067">ATP-binding</keyword>
<dbReference type="EMBL" id="JARJCW010000063">
    <property type="protein sequence ID" value="KAJ7200366.1"/>
    <property type="molecule type" value="Genomic_DNA"/>
</dbReference>